<evidence type="ECO:0000256" key="1">
    <source>
        <dbReference type="SAM" id="MobiDB-lite"/>
    </source>
</evidence>
<sequence>MAAGLAAFLPVRPSFIRPETCVKDCGQEVGQLSPATTSRTVEIVKEPQAEPAPAWHDGAATAEFRGLRELSLRGHKVTSSDEIAAELADQMQLAEQELVDLTWQAECEECRHSQEVEECSPGLPRSEGRRGGGTRPSSGVTNLGG</sequence>
<feature type="region of interest" description="Disordered" evidence="1">
    <location>
        <begin position="114"/>
        <end position="145"/>
    </location>
</feature>
<name>A0AA36IAR4_9DINO</name>
<dbReference type="Proteomes" id="UP001178507">
    <property type="component" value="Unassembled WGS sequence"/>
</dbReference>
<comment type="caution">
    <text evidence="2">The sequence shown here is derived from an EMBL/GenBank/DDBJ whole genome shotgun (WGS) entry which is preliminary data.</text>
</comment>
<accession>A0AA36IAR4</accession>
<evidence type="ECO:0000313" key="2">
    <source>
        <dbReference type="EMBL" id="CAJ1382804.1"/>
    </source>
</evidence>
<evidence type="ECO:0000313" key="3">
    <source>
        <dbReference type="Proteomes" id="UP001178507"/>
    </source>
</evidence>
<gene>
    <name evidence="2" type="ORF">EVOR1521_LOCUS10106</name>
</gene>
<organism evidence="2 3">
    <name type="scientific">Effrenium voratum</name>
    <dbReference type="NCBI Taxonomy" id="2562239"/>
    <lineage>
        <taxon>Eukaryota</taxon>
        <taxon>Sar</taxon>
        <taxon>Alveolata</taxon>
        <taxon>Dinophyceae</taxon>
        <taxon>Suessiales</taxon>
        <taxon>Symbiodiniaceae</taxon>
        <taxon>Effrenium</taxon>
    </lineage>
</organism>
<reference evidence="2" key="1">
    <citation type="submission" date="2023-08" db="EMBL/GenBank/DDBJ databases">
        <authorList>
            <person name="Chen Y."/>
            <person name="Shah S."/>
            <person name="Dougan E. K."/>
            <person name="Thang M."/>
            <person name="Chan C."/>
        </authorList>
    </citation>
    <scope>NUCLEOTIDE SEQUENCE</scope>
</reference>
<dbReference type="AlphaFoldDB" id="A0AA36IAR4"/>
<dbReference type="EMBL" id="CAUJNA010000946">
    <property type="protein sequence ID" value="CAJ1382804.1"/>
    <property type="molecule type" value="Genomic_DNA"/>
</dbReference>
<protein>
    <submittedName>
        <fullName evidence="2">Uncharacterized protein</fullName>
    </submittedName>
</protein>
<keyword evidence="3" id="KW-1185">Reference proteome</keyword>
<proteinExistence type="predicted"/>